<dbReference type="Proteomes" id="UP001500064">
    <property type="component" value="Unassembled WGS sequence"/>
</dbReference>
<name>A0ABN2HQ28_9ACTN</name>
<accession>A0ABN2HQ28</accession>
<reference evidence="2 3" key="1">
    <citation type="journal article" date="2019" name="Int. J. Syst. Evol. Microbiol.">
        <title>The Global Catalogue of Microorganisms (GCM) 10K type strain sequencing project: providing services to taxonomists for standard genome sequencing and annotation.</title>
        <authorList>
            <consortium name="The Broad Institute Genomics Platform"/>
            <consortium name="The Broad Institute Genome Sequencing Center for Infectious Disease"/>
            <person name="Wu L."/>
            <person name="Ma J."/>
        </authorList>
    </citation>
    <scope>NUCLEOTIDE SEQUENCE [LARGE SCALE GENOMIC DNA]</scope>
    <source>
        <strain evidence="2 3">JCM 13929</strain>
    </source>
</reference>
<feature type="region of interest" description="Disordered" evidence="1">
    <location>
        <begin position="46"/>
        <end position="119"/>
    </location>
</feature>
<evidence type="ECO:0000313" key="2">
    <source>
        <dbReference type="EMBL" id="GAA1691596.1"/>
    </source>
</evidence>
<feature type="compositionally biased region" description="Pro residues" evidence="1">
    <location>
        <begin position="60"/>
        <end position="87"/>
    </location>
</feature>
<sequence>MSELPEETGDERVDAIVARLGGLGELPVSEHVALFDEAFSGLESTLAAVDEPTAGRPSPDGRPAPGGPMPGGPMPGGPMLPGGPTPGGPTSAGPAPGAPVQGGPRPGGWSAGERAVGRP</sequence>
<evidence type="ECO:0000313" key="3">
    <source>
        <dbReference type="Proteomes" id="UP001500064"/>
    </source>
</evidence>
<evidence type="ECO:0000256" key="1">
    <source>
        <dbReference type="SAM" id="MobiDB-lite"/>
    </source>
</evidence>
<protein>
    <submittedName>
        <fullName evidence="2">Uncharacterized protein</fullName>
    </submittedName>
</protein>
<organism evidence="2 3">
    <name type="scientific">Nonomuraea maheshkhaliensis</name>
    <dbReference type="NCBI Taxonomy" id="419590"/>
    <lineage>
        <taxon>Bacteria</taxon>
        <taxon>Bacillati</taxon>
        <taxon>Actinomycetota</taxon>
        <taxon>Actinomycetes</taxon>
        <taxon>Streptosporangiales</taxon>
        <taxon>Streptosporangiaceae</taxon>
        <taxon>Nonomuraea</taxon>
    </lineage>
</organism>
<dbReference type="EMBL" id="BAAAMU010000179">
    <property type="protein sequence ID" value="GAA1691596.1"/>
    <property type="molecule type" value="Genomic_DNA"/>
</dbReference>
<proteinExistence type="predicted"/>
<dbReference type="RefSeq" id="WP_346114758.1">
    <property type="nucleotide sequence ID" value="NZ_BAAAMU010000179.1"/>
</dbReference>
<comment type="caution">
    <text evidence="2">The sequence shown here is derived from an EMBL/GenBank/DDBJ whole genome shotgun (WGS) entry which is preliminary data.</text>
</comment>
<gene>
    <name evidence="2" type="ORF">GCM10009733_104670</name>
</gene>
<feature type="compositionally biased region" description="Low complexity" evidence="1">
    <location>
        <begin position="88"/>
        <end position="103"/>
    </location>
</feature>
<keyword evidence="3" id="KW-1185">Reference proteome</keyword>